<name>A0ACB9CB38_9ASTR</name>
<dbReference type="Proteomes" id="UP001056120">
    <property type="component" value="Linkage Group LG21"/>
</dbReference>
<protein>
    <submittedName>
        <fullName evidence="1">Uncharacterized protein</fullName>
    </submittedName>
</protein>
<gene>
    <name evidence="1" type="ORF">L1987_62646</name>
</gene>
<reference evidence="2" key="1">
    <citation type="journal article" date="2022" name="Mol. Ecol. Resour.">
        <title>The genomes of chicory, endive, great burdock and yacon provide insights into Asteraceae palaeo-polyploidization history and plant inulin production.</title>
        <authorList>
            <person name="Fan W."/>
            <person name="Wang S."/>
            <person name="Wang H."/>
            <person name="Wang A."/>
            <person name="Jiang F."/>
            <person name="Liu H."/>
            <person name="Zhao H."/>
            <person name="Xu D."/>
            <person name="Zhang Y."/>
        </authorList>
    </citation>
    <scope>NUCLEOTIDE SEQUENCE [LARGE SCALE GENOMIC DNA]</scope>
    <source>
        <strain evidence="2">cv. Yunnan</strain>
    </source>
</reference>
<accession>A0ACB9CB38</accession>
<keyword evidence="2" id="KW-1185">Reference proteome</keyword>
<sequence>MRIDDEEFDDEEYEEFDDDEEDEQAPPVVLVELAKLVNPINLPSGKSCLCDICGQPLLFLLQVYAPLSDKESKSTFVHRTLFVFMCPSMSCLLQDQHEQPEKGYRSIKVFRCQLPYHNQFYSGESDKPLGTTGREILQEAST</sequence>
<evidence type="ECO:0000313" key="2">
    <source>
        <dbReference type="Proteomes" id="UP001056120"/>
    </source>
</evidence>
<comment type="caution">
    <text evidence="1">The sequence shown here is derived from an EMBL/GenBank/DDBJ whole genome shotgun (WGS) entry which is preliminary data.</text>
</comment>
<evidence type="ECO:0000313" key="1">
    <source>
        <dbReference type="EMBL" id="KAI3731458.1"/>
    </source>
</evidence>
<reference evidence="1 2" key="2">
    <citation type="journal article" date="2022" name="Mol. Ecol. Resour.">
        <title>The genomes of chicory, endive, great burdock and yacon provide insights into Asteraceae paleo-polyploidization history and plant inulin production.</title>
        <authorList>
            <person name="Fan W."/>
            <person name="Wang S."/>
            <person name="Wang H."/>
            <person name="Wang A."/>
            <person name="Jiang F."/>
            <person name="Liu H."/>
            <person name="Zhao H."/>
            <person name="Xu D."/>
            <person name="Zhang Y."/>
        </authorList>
    </citation>
    <scope>NUCLEOTIDE SEQUENCE [LARGE SCALE GENOMIC DNA]</scope>
    <source>
        <strain evidence="2">cv. Yunnan</strain>
        <tissue evidence="1">Leaves</tissue>
    </source>
</reference>
<dbReference type="EMBL" id="CM042038">
    <property type="protein sequence ID" value="KAI3731458.1"/>
    <property type="molecule type" value="Genomic_DNA"/>
</dbReference>
<organism evidence="1 2">
    <name type="scientific">Smallanthus sonchifolius</name>
    <dbReference type="NCBI Taxonomy" id="185202"/>
    <lineage>
        <taxon>Eukaryota</taxon>
        <taxon>Viridiplantae</taxon>
        <taxon>Streptophyta</taxon>
        <taxon>Embryophyta</taxon>
        <taxon>Tracheophyta</taxon>
        <taxon>Spermatophyta</taxon>
        <taxon>Magnoliopsida</taxon>
        <taxon>eudicotyledons</taxon>
        <taxon>Gunneridae</taxon>
        <taxon>Pentapetalae</taxon>
        <taxon>asterids</taxon>
        <taxon>campanulids</taxon>
        <taxon>Asterales</taxon>
        <taxon>Asteraceae</taxon>
        <taxon>Asteroideae</taxon>
        <taxon>Heliantheae alliance</taxon>
        <taxon>Millerieae</taxon>
        <taxon>Smallanthus</taxon>
    </lineage>
</organism>
<proteinExistence type="predicted"/>